<keyword evidence="9" id="KW-0973">c-di-GMP</keyword>
<evidence type="ECO:0000256" key="6">
    <source>
        <dbReference type="ARBA" id="ARBA00022692"/>
    </source>
</evidence>
<reference evidence="11" key="1">
    <citation type="journal article" date="2014" name="Int. J. Syst. Evol. Microbiol.">
        <title>Complete genome sequence of Corynebacterium casei LMG S-19264T (=DSM 44701T), isolated from a smear-ripened cheese.</title>
        <authorList>
            <consortium name="US DOE Joint Genome Institute (JGI-PGF)"/>
            <person name="Walter F."/>
            <person name="Albersmeier A."/>
            <person name="Kalinowski J."/>
            <person name="Ruckert C."/>
        </authorList>
    </citation>
    <scope>NUCLEOTIDE SEQUENCE</scope>
    <source>
        <strain evidence="11">VKM B-2484</strain>
    </source>
</reference>
<proteinExistence type="predicted"/>
<evidence type="ECO:0000256" key="9">
    <source>
        <dbReference type="RuleBase" id="RU365020"/>
    </source>
</evidence>
<dbReference type="InterPro" id="IPR050321">
    <property type="entry name" value="Glycosyltr_2/OpgH_subfam"/>
</dbReference>
<dbReference type="GO" id="GO:0006011">
    <property type="term" value="P:UDP-alpha-D-glucose metabolic process"/>
    <property type="evidence" value="ECO:0007669"/>
    <property type="project" value="InterPro"/>
</dbReference>
<protein>
    <recommendedName>
        <fullName evidence="9">Cellulose synthase catalytic subunit [UDP-forming]</fullName>
        <ecNumber evidence="9">2.4.1.12</ecNumber>
    </recommendedName>
</protein>
<evidence type="ECO:0000256" key="8">
    <source>
        <dbReference type="ARBA" id="ARBA00023136"/>
    </source>
</evidence>
<dbReference type="InterPro" id="IPR009875">
    <property type="entry name" value="PilZ_domain"/>
</dbReference>
<reference evidence="11" key="2">
    <citation type="submission" date="2023-01" db="EMBL/GenBank/DDBJ databases">
        <authorList>
            <person name="Sun Q."/>
            <person name="Evtushenko L."/>
        </authorList>
    </citation>
    <scope>NUCLEOTIDE SEQUENCE</scope>
    <source>
        <strain evidence="11">VKM B-2484</strain>
    </source>
</reference>
<evidence type="ECO:0000256" key="7">
    <source>
        <dbReference type="ARBA" id="ARBA00022989"/>
    </source>
</evidence>
<dbReference type="InterPro" id="IPR003919">
    <property type="entry name" value="Cell_synth_A"/>
</dbReference>
<dbReference type="EC" id="2.4.1.12" evidence="9"/>
<keyword evidence="9" id="KW-0135">Cellulose biosynthesis</keyword>
<keyword evidence="8 9" id="KW-0472">Membrane</keyword>
<dbReference type="GO" id="GO:0012505">
    <property type="term" value="C:endomembrane system"/>
    <property type="evidence" value="ECO:0007669"/>
    <property type="project" value="UniProtKB-SubCell"/>
</dbReference>
<dbReference type="InterPro" id="IPR029044">
    <property type="entry name" value="Nucleotide-diphossugar_trans"/>
</dbReference>
<comment type="caution">
    <text evidence="11">The sequence shown here is derived from an EMBL/GenBank/DDBJ whole genome shotgun (WGS) entry which is preliminary data.</text>
</comment>
<dbReference type="Gene3D" id="2.40.10.220">
    <property type="entry name" value="predicted glycosyltransferase like domains"/>
    <property type="match status" value="1"/>
</dbReference>
<evidence type="ECO:0000313" key="11">
    <source>
        <dbReference type="EMBL" id="GLK74117.1"/>
    </source>
</evidence>
<feature type="domain" description="PilZ" evidence="10">
    <location>
        <begin position="513"/>
        <end position="615"/>
    </location>
</feature>
<sequence length="677" mass="75930">MVALTLGVAMVSRYVYWRTTSTLPPVEDLSNFIPALLLYVAEMYSVTLLALSLFVVSAPHPPRTAPAIAPGAEPTVDIFVPSYNEDVGLLATTLAAAVAIDYPRDRFKVWLLDDGGTDQKCEQHDLAAAREAQTRRQTLSELCSQLGVNYLTRPRNEHAKAGNLNHALGHSSGELIVVFDADHAPARSFLRETLGYFNENPRIFLVQTPHFFINPDPVERSLDTWRRMPSENEMFYGVIQRGLDRWGGAFFCGSAAVLRREALRETGGFAHSSITEDCETALTLHARGWHSVYVDTPLIAGLQPETFASFIGQRSRWAQGMYQILRFHFPLFRSGLTFAQRVCYMSSILFWFFPFSRAIFLISPFFYLFFSLEIFNGSGAEFVAYTSVYILINLFMQNYLYGRYRWPWFSELYEYIQSVYLLPALLSVMINPKKPTFRVTAKGETIDENRISEIGIPIFVIFVVQIVAVFVTFWRIAAEPYAADITIVVGAWNLLNLIISGCALGVVSERAAKRHSQRIAVSRRCSLLIDGVEVPAVIEDVSMGGIRIRTELPPEANAAIGMHGVVRVTPPDKCLSDTLPVLVRNVAHDGDAVVLGTQFNARSAAHYQLIADLIFANADEWKKFQASRRNNPGVFRGTLMFLMIASYQTLRGLAYVTQIEKLSRRFGHKAAVAARRT</sequence>
<evidence type="ECO:0000313" key="12">
    <source>
        <dbReference type="Proteomes" id="UP001143370"/>
    </source>
</evidence>
<evidence type="ECO:0000256" key="5">
    <source>
        <dbReference type="ARBA" id="ARBA00022679"/>
    </source>
</evidence>
<feature type="transmembrane region" description="Helical" evidence="9">
    <location>
        <begin position="37"/>
        <end position="56"/>
    </location>
</feature>
<comment type="caution">
    <text evidence="9">Lacks conserved residue(s) required for the propagation of feature annotation.</text>
</comment>
<dbReference type="Gene3D" id="3.90.550.10">
    <property type="entry name" value="Spore Coat Polysaccharide Biosynthesis Protein SpsA, Chain A"/>
    <property type="match status" value="1"/>
</dbReference>
<dbReference type="PANTHER" id="PTHR43867:SF2">
    <property type="entry name" value="CELLULOSE SYNTHASE CATALYTIC SUBUNIT A [UDP-FORMING]"/>
    <property type="match status" value="1"/>
</dbReference>
<keyword evidence="4 9" id="KW-0328">Glycosyltransferase</keyword>
<accession>A0A9W6JBC3</accession>
<keyword evidence="2 9" id="KW-1003">Cell membrane</keyword>
<dbReference type="AlphaFoldDB" id="A0A9W6JBC3"/>
<dbReference type="GO" id="GO:0035438">
    <property type="term" value="F:cyclic-di-GMP binding"/>
    <property type="evidence" value="ECO:0007669"/>
    <property type="project" value="InterPro"/>
</dbReference>
<dbReference type="GO" id="GO:0030244">
    <property type="term" value="P:cellulose biosynthetic process"/>
    <property type="evidence" value="ECO:0007669"/>
    <property type="project" value="UniProtKB-KW"/>
</dbReference>
<evidence type="ECO:0000256" key="2">
    <source>
        <dbReference type="ARBA" id="ARBA00022475"/>
    </source>
</evidence>
<dbReference type="SUPFAM" id="SSF53448">
    <property type="entry name" value="Nucleotide-diphospho-sugar transferases"/>
    <property type="match status" value="1"/>
</dbReference>
<keyword evidence="3 9" id="KW-0997">Cell inner membrane</keyword>
<evidence type="ECO:0000256" key="4">
    <source>
        <dbReference type="ARBA" id="ARBA00022676"/>
    </source>
</evidence>
<comment type="cofactor">
    <cofactor evidence="9">
        <name>Mg(2+)</name>
        <dbReference type="ChEBI" id="CHEBI:18420"/>
    </cofactor>
</comment>
<feature type="transmembrane region" description="Helical" evidence="9">
    <location>
        <begin position="485"/>
        <end position="507"/>
    </location>
</feature>
<keyword evidence="7 9" id="KW-1133">Transmembrane helix</keyword>
<dbReference type="CDD" id="cd06421">
    <property type="entry name" value="CESA_CelA_like"/>
    <property type="match status" value="1"/>
</dbReference>
<keyword evidence="12" id="KW-1185">Reference proteome</keyword>
<evidence type="ECO:0000256" key="1">
    <source>
        <dbReference type="ARBA" id="ARBA00004127"/>
    </source>
</evidence>
<dbReference type="EMBL" id="BSFJ01000035">
    <property type="protein sequence ID" value="GLK74117.1"/>
    <property type="molecule type" value="Genomic_DNA"/>
</dbReference>
<organism evidence="11 12">
    <name type="scientific">Ancylobacter dichloromethanicus</name>
    <dbReference type="NCBI Taxonomy" id="518825"/>
    <lineage>
        <taxon>Bacteria</taxon>
        <taxon>Pseudomonadati</taxon>
        <taxon>Pseudomonadota</taxon>
        <taxon>Alphaproteobacteria</taxon>
        <taxon>Hyphomicrobiales</taxon>
        <taxon>Xanthobacteraceae</taxon>
        <taxon>Ancylobacter</taxon>
    </lineage>
</organism>
<feature type="transmembrane region" description="Helical" evidence="9">
    <location>
        <begin position="451"/>
        <end position="473"/>
    </location>
</feature>
<evidence type="ECO:0000259" key="10">
    <source>
        <dbReference type="Pfam" id="PF07238"/>
    </source>
</evidence>
<dbReference type="SUPFAM" id="SSF141371">
    <property type="entry name" value="PilZ domain-like"/>
    <property type="match status" value="1"/>
</dbReference>
<dbReference type="Pfam" id="PF07238">
    <property type="entry name" value="PilZ"/>
    <property type="match status" value="1"/>
</dbReference>
<keyword evidence="6 9" id="KW-0812">Transmembrane</keyword>
<feature type="transmembrane region" description="Helical" evidence="9">
    <location>
        <begin position="348"/>
        <end position="370"/>
    </location>
</feature>
<dbReference type="Proteomes" id="UP001143370">
    <property type="component" value="Unassembled WGS sequence"/>
</dbReference>
<dbReference type="Pfam" id="PF13641">
    <property type="entry name" value="Glyco_tranf_2_3"/>
    <property type="match status" value="1"/>
</dbReference>
<dbReference type="GO" id="GO:0016760">
    <property type="term" value="F:cellulose synthase (UDP-forming) activity"/>
    <property type="evidence" value="ECO:0007669"/>
    <property type="project" value="UniProtKB-EC"/>
</dbReference>
<gene>
    <name evidence="11" type="primary">celA</name>
    <name evidence="11" type="ORF">GCM10017643_42350</name>
</gene>
<name>A0A9W6JBC3_9HYPH</name>
<comment type="function">
    <text evidence="9">Catalytic subunit of cellulose synthase. It polymerizes uridine 5'-diphosphate glucose to cellulose.</text>
</comment>
<comment type="pathway">
    <text evidence="9">Glycan metabolism; bacterial cellulose biosynthesis.</text>
</comment>
<keyword evidence="5 9" id="KW-0808">Transferase</keyword>
<dbReference type="GO" id="GO:0005886">
    <property type="term" value="C:plasma membrane"/>
    <property type="evidence" value="ECO:0007669"/>
    <property type="project" value="UniProtKB-SubCell"/>
</dbReference>
<dbReference type="PRINTS" id="PR01439">
    <property type="entry name" value="CELLSNTHASEA"/>
</dbReference>
<feature type="transmembrane region" description="Helical" evidence="9">
    <location>
        <begin position="382"/>
        <end position="400"/>
    </location>
</feature>
<comment type="subcellular location">
    <subcellularLocation>
        <location evidence="9">Cell inner membrane</location>
    </subcellularLocation>
    <subcellularLocation>
        <location evidence="1">Endomembrane system</location>
        <topology evidence="1">Multi-pass membrane protein</topology>
    </subcellularLocation>
</comment>
<dbReference type="NCBIfam" id="TIGR03030">
    <property type="entry name" value="CelA"/>
    <property type="match status" value="1"/>
</dbReference>
<comment type="catalytic activity">
    <reaction evidence="9">
        <text>[(1-&gt;4)-beta-D-glucosyl](n) + UDP-alpha-D-glucose = [(1-&gt;4)-beta-D-glucosyl](n+1) + UDP + H(+)</text>
        <dbReference type="Rhea" id="RHEA:19929"/>
        <dbReference type="Rhea" id="RHEA-COMP:10033"/>
        <dbReference type="Rhea" id="RHEA-COMP:10034"/>
        <dbReference type="ChEBI" id="CHEBI:15378"/>
        <dbReference type="ChEBI" id="CHEBI:18246"/>
        <dbReference type="ChEBI" id="CHEBI:58223"/>
        <dbReference type="ChEBI" id="CHEBI:58885"/>
        <dbReference type="EC" id="2.4.1.12"/>
    </reaction>
</comment>
<dbReference type="PANTHER" id="PTHR43867">
    <property type="entry name" value="CELLULOSE SYNTHASE CATALYTIC SUBUNIT A [UDP-FORMING]"/>
    <property type="match status" value="1"/>
</dbReference>
<evidence type="ECO:0000256" key="3">
    <source>
        <dbReference type="ARBA" id="ARBA00022519"/>
    </source>
</evidence>